<dbReference type="CDD" id="cd04301">
    <property type="entry name" value="NAT_SF"/>
    <property type="match status" value="1"/>
</dbReference>
<feature type="compositionally biased region" description="Basic and acidic residues" evidence="1">
    <location>
        <begin position="2226"/>
        <end position="2240"/>
    </location>
</feature>
<feature type="region of interest" description="Disordered" evidence="1">
    <location>
        <begin position="827"/>
        <end position="854"/>
    </location>
</feature>
<feature type="compositionally biased region" description="Basic and acidic residues" evidence="1">
    <location>
        <begin position="827"/>
        <end position="850"/>
    </location>
</feature>
<proteinExistence type="predicted"/>
<feature type="compositionally biased region" description="Polar residues" evidence="1">
    <location>
        <begin position="2193"/>
        <end position="2211"/>
    </location>
</feature>
<feature type="compositionally biased region" description="Basic and acidic residues" evidence="1">
    <location>
        <begin position="1083"/>
        <end position="1096"/>
    </location>
</feature>
<feature type="compositionally biased region" description="Polar residues" evidence="1">
    <location>
        <begin position="1727"/>
        <end position="1743"/>
    </location>
</feature>
<dbReference type="Proteomes" id="UP001187315">
    <property type="component" value="Unassembled WGS sequence"/>
</dbReference>
<feature type="region of interest" description="Disordered" evidence="1">
    <location>
        <begin position="1218"/>
        <end position="1310"/>
    </location>
</feature>
<feature type="compositionally biased region" description="Acidic residues" evidence="1">
    <location>
        <begin position="753"/>
        <end position="767"/>
    </location>
</feature>
<feature type="compositionally biased region" description="Basic and acidic residues" evidence="1">
    <location>
        <begin position="1237"/>
        <end position="1263"/>
    </location>
</feature>
<feature type="compositionally biased region" description="Polar residues" evidence="1">
    <location>
        <begin position="730"/>
        <end position="741"/>
    </location>
</feature>
<feature type="region of interest" description="Disordered" evidence="1">
    <location>
        <begin position="548"/>
        <end position="587"/>
    </location>
</feature>
<feature type="region of interest" description="Disordered" evidence="1">
    <location>
        <begin position="1602"/>
        <end position="1621"/>
    </location>
</feature>
<feature type="compositionally biased region" description="Basic and acidic residues" evidence="1">
    <location>
        <begin position="920"/>
        <end position="929"/>
    </location>
</feature>
<name>A0AA88MZC6_TACVA</name>
<feature type="region of interest" description="Disordered" evidence="1">
    <location>
        <begin position="2366"/>
        <end position="2413"/>
    </location>
</feature>
<feature type="region of interest" description="Disordered" evidence="1">
    <location>
        <begin position="1172"/>
        <end position="1203"/>
    </location>
</feature>
<feature type="compositionally biased region" description="Basic and acidic residues" evidence="1">
    <location>
        <begin position="1294"/>
        <end position="1310"/>
    </location>
</feature>
<dbReference type="InterPro" id="IPR029625">
    <property type="entry name" value="FAM169"/>
</dbReference>
<feature type="compositionally biased region" description="Basic and acidic residues" evidence="1">
    <location>
        <begin position="2176"/>
        <end position="2192"/>
    </location>
</feature>
<feature type="compositionally biased region" description="Basic and acidic residues" evidence="1">
    <location>
        <begin position="2368"/>
        <end position="2384"/>
    </location>
</feature>
<keyword evidence="3" id="KW-1185">Reference proteome</keyword>
<feature type="compositionally biased region" description="Basic and acidic residues" evidence="1">
    <location>
        <begin position="2147"/>
        <end position="2167"/>
    </location>
</feature>
<feature type="compositionally biased region" description="Low complexity" evidence="1">
    <location>
        <begin position="635"/>
        <end position="648"/>
    </location>
</feature>
<dbReference type="EMBL" id="JAVHJS010000010">
    <property type="protein sequence ID" value="KAK2845724.1"/>
    <property type="molecule type" value="Genomic_DNA"/>
</dbReference>
<reference evidence="2" key="1">
    <citation type="submission" date="2023-08" db="EMBL/GenBank/DDBJ databases">
        <title>Pelteobagrus vachellii genome.</title>
        <authorList>
            <person name="Liu H."/>
        </authorList>
    </citation>
    <scope>NUCLEOTIDE SEQUENCE</scope>
    <source>
        <strain evidence="2">PRFRI_2022a</strain>
        <tissue evidence="2">Muscle</tissue>
    </source>
</reference>
<feature type="region of interest" description="Disordered" evidence="1">
    <location>
        <begin position="1727"/>
        <end position="1746"/>
    </location>
</feature>
<feature type="compositionally biased region" description="Low complexity" evidence="1">
    <location>
        <begin position="1101"/>
        <end position="1119"/>
    </location>
</feature>
<feature type="compositionally biased region" description="Basic and acidic residues" evidence="1">
    <location>
        <begin position="968"/>
        <end position="981"/>
    </location>
</feature>
<feature type="region of interest" description="Disordered" evidence="1">
    <location>
        <begin position="2147"/>
        <end position="2281"/>
    </location>
</feature>
<feature type="compositionally biased region" description="Basic and acidic residues" evidence="1">
    <location>
        <begin position="553"/>
        <end position="573"/>
    </location>
</feature>
<feature type="compositionally biased region" description="Polar residues" evidence="1">
    <location>
        <begin position="953"/>
        <end position="964"/>
    </location>
</feature>
<evidence type="ECO:0000313" key="2">
    <source>
        <dbReference type="EMBL" id="KAK2845724.1"/>
    </source>
</evidence>
<feature type="compositionally biased region" description="Basic and acidic residues" evidence="1">
    <location>
        <begin position="2252"/>
        <end position="2267"/>
    </location>
</feature>
<feature type="region of interest" description="Disordered" evidence="1">
    <location>
        <begin position="893"/>
        <end position="931"/>
    </location>
</feature>
<feature type="region of interest" description="Disordered" evidence="1">
    <location>
        <begin position="1033"/>
        <end position="1157"/>
    </location>
</feature>
<feature type="region of interest" description="Disordered" evidence="1">
    <location>
        <begin position="2021"/>
        <end position="2042"/>
    </location>
</feature>
<comment type="caution">
    <text evidence="2">The sequence shown here is derived from an EMBL/GenBank/DDBJ whole genome shotgun (WGS) entry which is preliminary data.</text>
</comment>
<dbReference type="PANTHER" id="PTHR22442:SF3">
    <property type="entry name" value="SOLUBLE LAMIN-ASSOCIATED PROTEIN OF 75 KDA"/>
    <property type="match status" value="1"/>
</dbReference>
<feature type="region of interest" description="Disordered" evidence="1">
    <location>
        <begin position="606"/>
        <end position="648"/>
    </location>
</feature>
<gene>
    <name evidence="2" type="ORF">Q7C36_010578</name>
</gene>
<dbReference type="PANTHER" id="PTHR22442">
    <property type="match status" value="1"/>
</dbReference>
<organism evidence="2 3">
    <name type="scientific">Tachysurus vachellii</name>
    <name type="common">Darkbarbel catfish</name>
    <name type="synonym">Pelteobagrus vachellii</name>
    <dbReference type="NCBI Taxonomy" id="175792"/>
    <lineage>
        <taxon>Eukaryota</taxon>
        <taxon>Metazoa</taxon>
        <taxon>Chordata</taxon>
        <taxon>Craniata</taxon>
        <taxon>Vertebrata</taxon>
        <taxon>Euteleostomi</taxon>
        <taxon>Actinopterygii</taxon>
        <taxon>Neopterygii</taxon>
        <taxon>Teleostei</taxon>
        <taxon>Ostariophysi</taxon>
        <taxon>Siluriformes</taxon>
        <taxon>Bagridae</taxon>
        <taxon>Tachysurus</taxon>
    </lineage>
</organism>
<feature type="compositionally biased region" description="Acidic residues" evidence="1">
    <location>
        <begin position="1123"/>
        <end position="1133"/>
    </location>
</feature>
<feature type="region of interest" description="Disordered" evidence="1">
    <location>
        <begin position="704"/>
        <end position="768"/>
    </location>
</feature>
<protein>
    <submittedName>
        <fullName evidence="2">Uncharacterized protein</fullName>
    </submittedName>
</protein>
<sequence length="2413" mass="273739">MEFPVDILATMDPGSLEQTAKSYMSKLLYRNSEIHEYLNIPGSKKIEIGLCNVSFVPLYGVDIKQKILALFSPEETLKAVGLYLLDQWWSAEDILKTADSSRTGLIKVRTPGERIVLYVLNRIIYRTKEMVGDDVPFPCHGEDEIAKILWKNGEAIGFYSVKPEGSLCKTFLTHRYQIPVMDTIFIRKDYRGHGHGLQMLEDFIVSFRQEIMGLSYPLSPAMFKVCKKYMSLYPDDTELLWEIVGVGSPFQRIQIARKLQAMDLNENHQVEGELNFEDTEDSDIPKEAGITQVQETMEFMEVVEEVVKIKITKELQDTTVITLGRSSNLKRKKLEADTEETNEKIIRVEDTESDIQCAENDPVQEDGKISFHLKESELKDTMETVTHDSGYPKSDNTHLHCEEQNKMIPDTTQMSETENKQVPEMTPVMEIQSLKCSDLQPIECQQVVEVEIVNMSLETDELKEKAGEVNESKNDIDKEILLHGRETSEGIVEVKKDQTDMAETINNEDIEDEVEMGKISVGKHIVDDREEIENDIAGTLEVTFLGKEQTQQVKEKDKVEETGLEGLHEREQVPEDQEPSPNNKEEKVSMMIQQEENVNMAFSLGSKWKHADKRRSNYETPSKPPRRLKDQTAGSELTKSTLRSSSKKTIIATSKQVCTRQSKFIKQPELLKHIEEEPKLKRLKQIESQPEKEQIENLTAAHMENEEGLNIKKDCLNQPKTDDQTPMEVDNNSTLDVNNAKASEPSAVKHLEDQEEEPASTEGDSDTDAILKWQIAAETLVESTEKQKVIEMTDNEIIVVEEKNKDSNIEEREIRYDKIGGNFMRKVEDKVPDENKIDEAQEEEPKKIQNEEPEINNIESSLDYAVETIKDVEKMPVFDVNYTEAVRVAEIEVEGKSPEPFESVKEQEEEQASETGPAEEVNRTEEARTQKQQNVAAMLLNFNKFPVRHENNVSEMNKGISQPQEEVVQDKSESSYNRNKDNGGLSQTKCEVEPFTKEQNLEMTEDDTMEIELTFNNDKKIDEAQKEDYVKRINTTQDIPFAEPEIQDDRESSENEEGLKTYGRNKLSEEEKIKTVTPLRQSRRLEHQAAESELTKRVLRSSAKATSKTKAVKQQVKTKQPLDDPELEQMEDVMETHTETTVEEEIESVNINTETEHKKAVELEVEGKAQWQCAAETVKEQEEEPASETGLTEDNSEEATSDFKLQEVAVVIMDCDKDYAKSTDPGKGVQRTSHPQKKVDLELHMHSTDTESQAEHTEKKCETDETVESEEGVVLNDDDRVPKAVVTDEENMEEVQKETDPAQEIPGEKPKSLHLIGSSEENEDETSVVPVKLEEWEENEATSVTPLRRSPLRQLKDQAAGSELTKNVLRRSAQLTNQATPQQRQIKAMIHLEDPKQRVESKNNEMNIILGSEVAVGGHMESETVHVFAENDPKNRISVVQNTCEEGISLDKVYIEAEDHENPRKSNGNDVENVRKENFTEQDKMAPEDIIHGETEQICTSECVKEDEDTIQEDSAATEMAHREDLMETTSTLTLQEASVVLVDVTNVHPNLTGEFCSTSAASQEKRSNKLELRKQAVDIPEEVKEELQTEAVGLENTEKVNPTEDNLSHMNPAAKDTDVDESRVVNSIIEDEASKLKEKYSDECKMGEDSKTEKFILQNPSLTKESDHNECLETATHVQCILHHNNTEQNDELATDLAPEEVREKGVESTSIFTLHQSDLHMDFQRQSSENETDGNETTQPQKGEMLIKDNAANEDKVLVEMNVTEPVTERKDEEGAKEAAAIELGMDNTLITNNGQDGDILAEEDVKGDLKETEDTTLKCKYASAELASKKPLVECHQITTSVQGVSVQENRNLRPSTVIVKSLHFQNVRKETKVNKNTEAEISDEEDETVFIRHLRGRTVTVTPRRSSKRITDTNVVELDMEGHVTKFCHEIVAVQSTEESRTAVIEIHETNSKYDNKEIPAVSGAERKDQQQDKDKPGIDVDKVENVTDGRKDVVEETVVHKEVETKEGKILVEVDLPEENQEKEVRNANSKQESDQQDNALEEMLLEKTFEKEHSKKIKEKCFEEAKDSTINTLITKGVHDQDAEGVEIKALRKRTITIKPAPVRKSKQFCRQDQGENEGQTLVWANNQHSATVDATEMEVADVKSQEENKTTDQGKAEEIKGTNTVGQEISHKDEDQGNTREEETYRNANNRQEITVTENKSKFLNMSEEVTHTKIVAQEMDKVEEKREKHSATEDIMESVNNAGKADKVAGKPQDVKDSQEEQEQSEENAKEITESWVTLHETFTLELDKEIDSNNTECNQVVEETKASGQESEKEITDTEEEYGVMTKRFLRARKSAAASPAQGSACTRRELMLDFQSEIEDKSGAEEVKEVVSGKKEKKPQQKRTAVDELTPRRSKRLARAEIM</sequence>
<evidence type="ECO:0000256" key="1">
    <source>
        <dbReference type="SAM" id="MobiDB-lite"/>
    </source>
</evidence>
<feature type="compositionally biased region" description="Basic and acidic residues" evidence="1">
    <location>
        <begin position="990"/>
        <end position="1000"/>
    </location>
</feature>
<accession>A0AA88MZC6</accession>
<feature type="compositionally biased region" description="Basic and acidic residues" evidence="1">
    <location>
        <begin position="1047"/>
        <end position="1059"/>
    </location>
</feature>
<feature type="compositionally biased region" description="Basic and acidic residues" evidence="1">
    <location>
        <begin position="893"/>
        <end position="906"/>
    </location>
</feature>
<feature type="compositionally biased region" description="Basic and acidic residues" evidence="1">
    <location>
        <begin position="704"/>
        <end position="723"/>
    </location>
</feature>
<evidence type="ECO:0000313" key="3">
    <source>
        <dbReference type="Proteomes" id="UP001187315"/>
    </source>
</evidence>
<feature type="region of interest" description="Disordered" evidence="1">
    <location>
        <begin position="950"/>
        <end position="1007"/>
    </location>
</feature>
<feature type="compositionally biased region" description="Basic and acidic residues" evidence="1">
    <location>
        <begin position="1969"/>
        <end position="1986"/>
    </location>
</feature>
<feature type="region of interest" description="Disordered" evidence="1">
    <location>
        <begin position="1959"/>
        <end position="1986"/>
    </location>
</feature>